<proteinExistence type="predicted"/>
<name>A0ABS3M7B6_9BACT</name>
<protein>
    <submittedName>
        <fullName evidence="2">DUF3108 domain-containing protein</fullName>
    </submittedName>
</protein>
<accession>A0ABS3M7B6</accession>
<keyword evidence="1" id="KW-0732">Signal</keyword>
<feature type="signal peptide" evidence="1">
    <location>
        <begin position="1"/>
        <end position="21"/>
    </location>
</feature>
<dbReference type="InterPro" id="IPR021457">
    <property type="entry name" value="DUF3108"/>
</dbReference>
<keyword evidence="3" id="KW-1185">Reference proteome</keyword>
<evidence type="ECO:0000313" key="3">
    <source>
        <dbReference type="Proteomes" id="UP000664265"/>
    </source>
</evidence>
<evidence type="ECO:0000313" key="2">
    <source>
        <dbReference type="EMBL" id="MBO1364072.1"/>
    </source>
</evidence>
<reference evidence="2 3" key="1">
    <citation type="submission" date="2021-01" db="EMBL/GenBank/DDBJ databases">
        <title>Prevotella A2931 sp. nov.</title>
        <authorList>
            <person name="Buhl M."/>
            <person name="Oberhettinger P."/>
        </authorList>
    </citation>
    <scope>NUCLEOTIDE SEQUENCE [LARGE SCALE GENOMIC DNA]</scope>
    <source>
        <strain evidence="2 3">A2931</strain>
    </source>
</reference>
<dbReference type="RefSeq" id="WP_107582002.1">
    <property type="nucleotide sequence ID" value="NZ_JAERMS010000036.1"/>
</dbReference>
<organism evidence="2 3">
    <name type="scientific">Prevotella illustrans</name>
    <dbReference type="NCBI Taxonomy" id="2800387"/>
    <lineage>
        <taxon>Bacteria</taxon>
        <taxon>Pseudomonadati</taxon>
        <taxon>Bacteroidota</taxon>
        <taxon>Bacteroidia</taxon>
        <taxon>Bacteroidales</taxon>
        <taxon>Prevotellaceae</taxon>
        <taxon>Prevotella</taxon>
    </lineage>
</organism>
<dbReference type="EMBL" id="JAERMS010000036">
    <property type="protein sequence ID" value="MBO1364072.1"/>
    <property type="molecule type" value="Genomic_DNA"/>
</dbReference>
<feature type="chain" id="PRO_5045520576" evidence="1">
    <location>
        <begin position="22"/>
        <end position="269"/>
    </location>
</feature>
<dbReference type="Pfam" id="PF11306">
    <property type="entry name" value="DUF3108"/>
    <property type="match status" value="1"/>
</dbReference>
<sequence>MKQIRSWAIALLVMLTGNAAAQCSFRNTAFSSGEFLSYNLYYNWKFVWVKAGFASMSTVQSRYNGMPAYRASLTTRGNNKVDDFFILRDTLLCYNTLDLAPLYYRKGAHEGSRYTVDEVFYTYPNGNCHVRQHRQHSNGTHSWEQHSYTDCIYDMMSIFLRARSFNPEGWKKGNTVNFPIADGNGRTPACLVYNGKKVVKADDNNKYRCLHLSYTELDDGKYKRIVDFYVTDDNNHVPVRLDMFLKFGSAKAFLVGMKGLRNPVKSLVK</sequence>
<comment type="caution">
    <text evidence="2">The sequence shown here is derived from an EMBL/GenBank/DDBJ whole genome shotgun (WGS) entry which is preliminary data.</text>
</comment>
<evidence type="ECO:0000256" key="1">
    <source>
        <dbReference type="SAM" id="SignalP"/>
    </source>
</evidence>
<gene>
    <name evidence="2" type="ORF">JHU38_09870</name>
</gene>
<dbReference type="Proteomes" id="UP000664265">
    <property type="component" value="Unassembled WGS sequence"/>
</dbReference>